<dbReference type="EMBL" id="VSSQ01003465">
    <property type="protein sequence ID" value="MPM20824.1"/>
    <property type="molecule type" value="Genomic_DNA"/>
</dbReference>
<gene>
    <name evidence="2" type="ORF">SDC9_67260</name>
</gene>
<feature type="transmembrane region" description="Helical" evidence="1">
    <location>
        <begin position="59"/>
        <end position="78"/>
    </location>
</feature>
<protein>
    <submittedName>
        <fullName evidence="2">Uncharacterized protein</fullName>
    </submittedName>
</protein>
<comment type="caution">
    <text evidence="2">The sequence shown here is derived from an EMBL/GenBank/DDBJ whole genome shotgun (WGS) entry which is preliminary data.</text>
</comment>
<name>A0A644Y3U9_9ZZZZ</name>
<proteinExistence type="predicted"/>
<keyword evidence="1" id="KW-0472">Membrane</keyword>
<sequence>MNGNEWTLEAFLYDNRISPAPEFSAAIDQTCNQIRRREARATRIEAGARAKKRRYQRSLRWLVSAAAVIVILVTLLSIPSVSQAMRSWFGDLFRLTDYMAAEPENREENADIAGAVQTPVPAQTSYSLRYLDETEYIDEVNEWRLSNGFAAFSREDYAWVADFRPEAKEILYDGRNLIINTQINASPARFLCTYGGEGERFDLWTNSVSVTVNGQPFTDFADQGGGLVLKTFQKADGSGYDMAKVSAAESVLEQTTLIGNNSPAFPSGPVTVTIEMWLVDGEIDDMAAVGLVAVLTQTITFDATEGNANLSPAVSTTQQLCGVAPLTIDGDGTLENCMYDYAAVTVSANIERRATGVSVSIHYSFPTEEEKTRLWKSIVLGTVGHSGIQYEAIIDGQSIGKVWHAGNYLGTWDDPVLEIPLTESELASVQSITLRPIVRYISSYTSGGAEYTDMPFDETLTLAQYGARYTEVPLEGCDIVIPLN</sequence>
<dbReference type="AlphaFoldDB" id="A0A644Y3U9"/>
<keyword evidence="1" id="KW-0812">Transmembrane</keyword>
<reference evidence="2" key="1">
    <citation type="submission" date="2019-08" db="EMBL/GenBank/DDBJ databases">
        <authorList>
            <person name="Kucharzyk K."/>
            <person name="Murdoch R.W."/>
            <person name="Higgins S."/>
            <person name="Loffler F."/>
        </authorList>
    </citation>
    <scope>NUCLEOTIDE SEQUENCE</scope>
</reference>
<evidence type="ECO:0000256" key="1">
    <source>
        <dbReference type="SAM" id="Phobius"/>
    </source>
</evidence>
<keyword evidence="1" id="KW-1133">Transmembrane helix</keyword>
<evidence type="ECO:0000313" key="2">
    <source>
        <dbReference type="EMBL" id="MPM20824.1"/>
    </source>
</evidence>
<organism evidence="2">
    <name type="scientific">bioreactor metagenome</name>
    <dbReference type="NCBI Taxonomy" id="1076179"/>
    <lineage>
        <taxon>unclassified sequences</taxon>
        <taxon>metagenomes</taxon>
        <taxon>ecological metagenomes</taxon>
    </lineage>
</organism>
<accession>A0A644Y3U9</accession>